<evidence type="ECO:0000313" key="2">
    <source>
        <dbReference type="WBParaSite" id="ES5_v2.g12301.t1"/>
    </source>
</evidence>
<reference evidence="2" key="1">
    <citation type="submission" date="2022-11" db="UniProtKB">
        <authorList>
            <consortium name="WormBaseParasite"/>
        </authorList>
    </citation>
    <scope>IDENTIFICATION</scope>
</reference>
<proteinExistence type="predicted"/>
<protein>
    <submittedName>
        <fullName evidence="2">Uncharacterized protein</fullName>
    </submittedName>
</protein>
<accession>A0AC34F5Q0</accession>
<dbReference type="Proteomes" id="UP000887579">
    <property type="component" value="Unplaced"/>
</dbReference>
<dbReference type="WBParaSite" id="ES5_v2.g12301.t1">
    <property type="protein sequence ID" value="ES5_v2.g12301.t1"/>
    <property type="gene ID" value="ES5_v2.g12301"/>
</dbReference>
<sequence>MGDHGPNFGFYRYEEVIGYEDMNPMLYISVPKFLREDEKLSNILVQNSKKLVTHFDLYSTFIDIAISYGAEIPIDTTLHGESLFKPIQDGRDCSKLGVSPMFCNCRYKREMLAINDSLHSKIIDKIFENGNETIYPYRNVCKIPVFDSRFIPIIEQIFMPGTSKSLKVFKVTFETKPDYGRWWTYVHVHHTKNHSITNINNMMQFGIRINPAGWKCLTNILNFCFCIKNSLWYENP</sequence>
<organism evidence="1 2">
    <name type="scientific">Panagrolaimus sp. ES5</name>
    <dbReference type="NCBI Taxonomy" id="591445"/>
    <lineage>
        <taxon>Eukaryota</taxon>
        <taxon>Metazoa</taxon>
        <taxon>Ecdysozoa</taxon>
        <taxon>Nematoda</taxon>
        <taxon>Chromadorea</taxon>
        <taxon>Rhabditida</taxon>
        <taxon>Tylenchina</taxon>
        <taxon>Panagrolaimomorpha</taxon>
        <taxon>Panagrolaimoidea</taxon>
        <taxon>Panagrolaimidae</taxon>
        <taxon>Panagrolaimus</taxon>
    </lineage>
</organism>
<name>A0AC34F5Q0_9BILA</name>
<evidence type="ECO:0000313" key="1">
    <source>
        <dbReference type="Proteomes" id="UP000887579"/>
    </source>
</evidence>